<dbReference type="AlphaFoldDB" id="A0A830GU75"/>
<sequence length="351" mass="39753">MPVLGIPIDVGRSWPLRVINGAIKGLLGYDMELSGLSLHYGEVLRDLSEGAVLYLHGYHRRSEAWLALRKLSPSMNGETKLILQNHASPPPHGLRNGNPIRKSIWYVREDELRRLRAFFFALTEAEKRYLEGLGAEFVKVRPMAVNFDSLIPASEERKTIIKRELGLDEDSIYVVMYGGGLEKGVHYAPLIHGELQRRFKSRLIVTGIPDHQEGIWRWLESHGVTAFLKSRLSHSDYLKLVSASSAFIMPARSSIIYGGITVSVMEALAMGIPVVSPTLIHFPDLHRMKEVGVATRFVDEPRDLLDFLDEVVWVLENRDSFNPSRIHELGQLYYSWEAFSRDFSEAVTSLS</sequence>
<dbReference type="Proteomes" id="UP000610960">
    <property type="component" value="Unassembled WGS sequence"/>
</dbReference>
<protein>
    <recommendedName>
        <fullName evidence="3">Glycosyltransferase</fullName>
    </recommendedName>
</protein>
<dbReference type="Pfam" id="PF13692">
    <property type="entry name" value="Glyco_trans_1_4"/>
    <property type="match status" value="1"/>
</dbReference>
<dbReference type="Gene3D" id="3.40.50.2000">
    <property type="entry name" value="Glycogen Phosphorylase B"/>
    <property type="match status" value="1"/>
</dbReference>
<evidence type="ECO:0008006" key="3">
    <source>
        <dbReference type="Google" id="ProtNLM"/>
    </source>
</evidence>
<dbReference type="SUPFAM" id="SSF53756">
    <property type="entry name" value="UDP-Glycosyltransferase/glycogen phosphorylase"/>
    <property type="match status" value="1"/>
</dbReference>
<gene>
    <name evidence="1" type="ORF">GCM10007981_02150</name>
</gene>
<dbReference type="EMBL" id="BMNL01000001">
    <property type="protein sequence ID" value="GGP19245.1"/>
    <property type="molecule type" value="Genomic_DNA"/>
</dbReference>
<evidence type="ECO:0000313" key="1">
    <source>
        <dbReference type="EMBL" id="GGP19245.1"/>
    </source>
</evidence>
<comment type="caution">
    <text evidence="1">The sequence shown here is derived from an EMBL/GenBank/DDBJ whole genome shotgun (WGS) entry which is preliminary data.</text>
</comment>
<proteinExistence type="predicted"/>
<accession>A0A830GU75</accession>
<reference evidence="1" key="2">
    <citation type="submission" date="2020-09" db="EMBL/GenBank/DDBJ databases">
        <authorList>
            <person name="Sun Q."/>
            <person name="Ohkuma M."/>
        </authorList>
    </citation>
    <scope>NUCLEOTIDE SEQUENCE</scope>
    <source>
        <strain evidence="1">JCM 10088</strain>
    </source>
</reference>
<organism evidence="1 2">
    <name type="scientific">Thermocladium modestius</name>
    <dbReference type="NCBI Taxonomy" id="62609"/>
    <lineage>
        <taxon>Archaea</taxon>
        <taxon>Thermoproteota</taxon>
        <taxon>Thermoprotei</taxon>
        <taxon>Thermoproteales</taxon>
        <taxon>Thermoproteaceae</taxon>
        <taxon>Thermocladium</taxon>
    </lineage>
</organism>
<keyword evidence="2" id="KW-1185">Reference proteome</keyword>
<reference evidence="1" key="1">
    <citation type="journal article" date="2014" name="Int. J. Syst. Evol. Microbiol.">
        <title>Complete genome sequence of Corynebacterium casei LMG S-19264T (=DSM 44701T), isolated from a smear-ripened cheese.</title>
        <authorList>
            <consortium name="US DOE Joint Genome Institute (JGI-PGF)"/>
            <person name="Walter F."/>
            <person name="Albersmeier A."/>
            <person name="Kalinowski J."/>
            <person name="Ruckert C."/>
        </authorList>
    </citation>
    <scope>NUCLEOTIDE SEQUENCE</scope>
    <source>
        <strain evidence="1">JCM 10088</strain>
    </source>
</reference>
<name>A0A830GU75_9CREN</name>
<evidence type="ECO:0000313" key="2">
    <source>
        <dbReference type="Proteomes" id="UP000610960"/>
    </source>
</evidence>